<name>A0AAE0VPY7_9BIVA</name>
<dbReference type="AlphaFoldDB" id="A0AAE0VPY7"/>
<dbReference type="EMBL" id="JAEAOA010002240">
    <property type="protein sequence ID" value="KAK3585929.1"/>
    <property type="molecule type" value="Genomic_DNA"/>
</dbReference>
<feature type="transmembrane region" description="Helical" evidence="1">
    <location>
        <begin position="55"/>
        <end position="77"/>
    </location>
</feature>
<keyword evidence="4" id="KW-1185">Reference proteome</keyword>
<gene>
    <name evidence="3" type="ORF">CHS0354_038468</name>
</gene>
<evidence type="ECO:0000256" key="2">
    <source>
        <dbReference type="SAM" id="SignalP"/>
    </source>
</evidence>
<sequence>MMALKHLLEITFLTSTIVLALAQYQCSYTDGRVLSCDFCCEYDCCTSSSSSSAGIIGGAVGGGLMLVVIVTICCICARHRRINSRGHIFVQQSSGVLLVSSTIQTACVTPDITATGVTERPVYNPNVPQTGPYSYEQPTTFATFPSGYIPRTETLAAEAPPPYSPQK</sequence>
<reference evidence="3" key="1">
    <citation type="journal article" date="2021" name="Genome Biol. Evol.">
        <title>A High-Quality Reference Genome for a Parasitic Bivalve with Doubly Uniparental Inheritance (Bivalvia: Unionida).</title>
        <authorList>
            <person name="Smith C.H."/>
        </authorList>
    </citation>
    <scope>NUCLEOTIDE SEQUENCE</scope>
    <source>
        <strain evidence="3">CHS0354</strain>
    </source>
</reference>
<comment type="caution">
    <text evidence="3">The sequence shown here is derived from an EMBL/GenBank/DDBJ whole genome shotgun (WGS) entry which is preliminary data.</text>
</comment>
<keyword evidence="1" id="KW-0812">Transmembrane</keyword>
<accession>A0AAE0VPY7</accession>
<organism evidence="3 4">
    <name type="scientific">Potamilus streckersoni</name>
    <dbReference type="NCBI Taxonomy" id="2493646"/>
    <lineage>
        <taxon>Eukaryota</taxon>
        <taxon>Metazoa</taxon>
        <taxon>Spiralia</taxon>
        <taxon>Lophotrochozoa</taxon>
        <taxon>Mollusca</taxon>
        <taxon>Bivalvia</taxon>
        <taxon>Autobranchia</taxon>
        <taxon>Heteroconchia</taxon>
        <taxon>Palaeoheterodonta</taxon>
        <taxon>Unionida</taxon>
        <taxon>Unionoidea</taxon>
        <taxon>Unionidae</taxon>
        <taxon>Ambleminae</taxon>
        <taxon>Lampsilini</taxon>
        <taxon>Potamilus</taxon>
    </lineage>
</organism>
<evidence type="ECO:0000313" key="4">
    <source>
        <dbReference type="Proteomes" id="UP001195483"/>
    </source>
</evidence>
<keyword evidence="1" id="KW-0472">Membrane</keyword>
<feature type="chain" id="PRO_5042270862" description="Cysteine and tyrosine-rich protein 1" evidence="2">
    <location>
        <begin position="23"/>
        <end position="167"/>
    </location>
</feature>
<evidence type="ECO:0000313" key="3">
    <source>
        <dbReference type="EMBL" id="KAK3585929.1"/>
    </source>
</evidence>
<evidence type="ECO:0000256" key="1">
    <source>
        <dbReference type="SAM" id="Phobius"/>
    </source>
</evidence>
<protein>
    <recommendedName>
        <fullName evidence="5">Cysteine and tyrosine-rich protein 1</fullName>
    </recommendedName>
</protein>
<reference evidence="3" key="2">
    <citation type="journal article" date="2021" name="Genome Biol. Evol.">
        <title>Developing a high-quality reference genome for a parasitic bivalve with doubly uniparental inheritance (Bivalvia: Unionida).</title>
        <authorList>
            <person name="Smith C.H."/>
        </authorList>
    </citation>
    <scope>NUCLEOTIDE SEQUENCE</scope>
    <source>
        <strain evidence="3">CHS0354</strain>
        <tissue evidence="3">Mantle</tissue>
    </source>
</reference>
<proteinExistence type="predicted"/>
<dbReference type="Proteomes" id="UP001195483">
    <property type="component" value="Unassembled WGS sequence"/>
</dbReference>
<evidence type="ECO:0008006" key="5">
    <source>
        <dbReference type="Google" id="ProtNLM"/>
    </source>
</evidence>
<keyword evidence="1" id="KW-1133">Transmembrane helix</keyword>
<keyword evidence="2" id="KW-0732">Signal</keyword>
<reference evidence="3" key="3">
    <citation type="submission" date="2023-05" db="EMBL/GenBank/DDBJ databases">
        <authorList>
            <person name="Smith C.H."/>
        </authorList>
    </citation>
    <scope>NUCLEOTIDE SEQUENCE</scope>
    <source>
        <strain evidence="3">CHS0354</strain>
        <tissue evidence="3">Mantle</tissue>
    </source>
</reference>
<feature type="signal peptide" evidence="2">
    <location>
        <begin position="1"/>
        <end position="22"/>
    </location>
</feature>